<accession>H6X4T2</accession>
<protein>
    <submittedName>
        <fullName evidence="1">Uncharacterized protein</fullName>
    </submittedName>
</protein>
<dbReference type="GeneID" id="14013063"/>
<name>H6X4T2_9CAUD</name>
<dbReference type="KEGG" id="vg:14013063"/>
<gene>
    <name evidence="1" type="ORF">RaK2_00475</name>
</gene>
<reference evidence="1 2" key="1">
    <citation type="journal article" date="2012" name="J. Virol.">
        <title>Genome of Klebsiella sp.-Infecting Bacteriophage vB_KleM_RaK2.</title>
        <authorList>
            <person name="Simoliunas E."/>
            <person name="Kaliniene L."/>
            <person name="Truncaite L."/>
            <person name="Klausa V."/>
            <person name="Zajanckauskaite A."/>
            <person name="Meskys R."/>
        </authorList>
    </citation>
    <scope>NUCLEOTIDE SEQUENCE [LARGE SCALE GENOMIC DNA]</scope>
</reference>
<proteinExistence type="predicted"/>
<evidence type="ECO:0000313" key="1">
    <source>
        <dbReference type="EMBL" id="AFA44748.1"/>
    </source>
</evidence>
<sequence>MYILNSIQDDIERRIYFIIVCYKRKYTTQYYNFWNARLNLEIKNILYYQRIL</sequence>
<dbReference type="Proteomes" id="UP000007524">
    <property type="component" value="Segment"/>
</dbReference>
<keyword evidence="2" id="KW-1185">Reference proteome</keyword>
<evidence type="ECO:0000313" key="2">
    <source>
        <dbReference type="Proteomes" id="UP000007524"/>
    </source>
</evidence>
<dbReference type="RefSeq" id="YP_007007630.1">
    <property type="nucleotide sequence ID" value="NC_019526.1"/>
</dbReference>
<dbReference type="EMBL" id="JQ513383">
    <property type="protein sequence ID" value="AFA44748.1"/>
    <property type="molecule type" value="Genomic_DNA"/>
</dbReference>
<organism evidence="1 2">
    <name type="scientific">Klebsiella phage vB_KleM_RaK2</name>
    <dbReference type="NCBI Taxonomy" id="1147094"/>
    <lineage>
        <taxon>Viruses</taxon>
        <taxon>Duplodnaviria</taxon>
        <taxon>Heunggongvirae</taxon>
        <taxon>Uroviricota</taxon>
        <taxon>Caudoviricetes</taxon>
        <taxon>Alcyoneusvirus</taxon>
        <taxon>Alcyoneusvirus RaK2</taxon>
    </lineage>
</organism>